<dbReference type="EMBL" id="MIGC01005826">
    <property type="protein sequence ID" value="PHJ16548.1"/>
    <property type="molecule type" value="Genomic_DNA"/>
</dbReference>
<dbReference type="AlphaFoldDB" id="A0A2C6KIS8"/>
<dbReference type="PANTHER" id="PTHR20881">
    <property type="entry name" value="3-METHYL-2-OXOBUTANOATE HYDROXYMETHYLTRANSFERASE"/>
    <property type="match status" value="1"/>
</dbReference>
<dbReference type="Proteomes" id="UP000221165">
    <property type="component" value="Unassembled WGS sequence"/>
</dbReference>
<organism evidence="10 11">
    <name type="scientific">Cystoisospora suis</name>
    <dbReference type="NCBI Taxonomy" id="483139"/>
    <lineage>
        <taxon>Eukaryota</taxon>
        <taxon>Sar</taxon>
        <taxon>Alveolata</taxon>
        <taxon>Apicomplexa</taxon>
        <taxon>Conoidasida</taxon>
        <taxon>Coccidia</taxon>
        <taxon>Eucoccidiorida</taxon>
        <taxon>Eimeriorina</taxon>
        <taxon>Sarcocystidae</taxon>
        <taxon>Cystoisospora</taxon>
    </lineage>
</organism>
<dbReference type="VEuPathDB" id="ToxoDB:CSUI_009636"/>
<accession>A0A2C6KIS8</accession>
<dbReference type="SUPFAM" id="SSF51735">
    <property type="entry name" value="NAD(P)-binding Rossmann-fold domains"/>
    <property type="match status" value="1"/>
</dbReference>
<evidence type="ECO:0000259" key="8">
    <source>
        <dbReference type="Pfam" id="PF02558"/>
    </source>
</evidence>
<keyword evidence="6" id="KW-0566">Pantothenate biosynthesis</keyword>
<dbReference type="InterPro" id="IPR013332">
    <property type="entry name" value="KPR_N"/>
</dbReference>
<feature type="domain" description="Ketopantoate reductase C-terminal" evidence="9">
    <location>
        <begin position="704"/>
        <end position="825"/>
    </location>
</feature>
<evidence type="ECO:0000256" key="7">
    <source>
        <dbReference type="SAM" id="MobiDB-lite"/>
    </source>
</evidence>
<dbReference type="GO" id="GO:0015940">
    <property type="term" value="P:pantothenate biosynthetic process"/>
    <property type="evidence" value="ECO:0007669"/>
    <property type="project" value="UniProtKB-UniPathway"/>
</dbReference>
<dbReference type="InterPro" id="IPR013752">
    <property type="entry name" value="KPA_reductase"/>
</dbReference>
<dbReference type="EC" id="2.1.2.11" evidence="3 6"/>
<comment type="caution">
    <text evidence="10">The sequence shown here is derived from an EMBL/GenBank/DDBJ whole genome shotgun (WGS) entry which is preliminary data.</text>
</comment>
<name>A0A2C6KIS8_9APIC</name>
<sequence length="855" mass="91835">MAFPSVPRLQTVFRGSLVRGTIRPNEILRSYGLFRSVESLFWNSLDSVKSKRYHNPSSSRPGAGPQRFLNSLVCVAPTCLRLNSGVRYGGNPGVLPSGIRHMYSRAGGGGAVLGRPLRFDEVLQKKKRGEKITMVTSYDACSAQILDSALVDMQLVGDSLANVVLGLESTATVDLDTMILFAKHVKQASRRSVVVFDLPYGTYHTREAAVESVISVVKRTGITTVKLEGFFPETVRALRDHVNVICHLGVQPQTAESMNSRGKSALDGWNLVQQSLELELAGCRMLVLEKVCAEVAEAITTTLQIPTIGIGSGPGCDGQVLVFHDMFGLAPFGPKLKFAKQYAHLHPQIAAAAAQYKYEVERGIFPAVSNSFFMPPSEREKFYALMEEGAPTRVPDDSASSGAETPKAERGTPRESIVREWIRTGLADRPGCSVLTRTKAGPLGDAESMGDHRVAAHMKRVCVRGGGALGQLIAWMLGGIPGVEVVLATRRQDLKEAVDLREGKLLLRKRKTESGLTTEAKDVSESRSVKIALLGNPPGAPAEVVRGGNFDVVLICTKSGQTADAAAFARANTHPEGIVASLQNGLEAPRILRDAFRSSRNLRACSSSGVVVGTSGESNISADCPKAIPGRGETDDSRFTSPSLVFAPTTYGVREEAPAVVQLTGDGDIQVCTALSSNSDTPSARVAALLRLAGLAAREIDSRDLQLALWRKAAVSAAINPLTAILRCLNGDVSHPLLESTRRHVVEEVVSVARAQGISLDLESTDHLVAEVARRTSHNISSMLADVSRGRPTEVDSINGEIVRQGKKLRVPTPVTECLLHLVQFVSEQEIACQRSEEGTRGEKGALGCVRPLLN</sequence>
<comment type="pathway">
    <text evidence="1 6">Cofactor biosynthesis; (R)-pantothenate biosynthesis; (R)-pantoate from 3-methyl-2-oxobutanoate: step 1/2.</text>
</comment>
<dbReference type="UniPathway" id="UPA00028">
    <property type="reaction ID" value="UER00003"/>
</dbReference>
<reference evidence="10 11" key="1">
    <citation type="journal article" date="2017" name="Int. J. Parasitol.">
        <title>The genome of the protozoan parasite Cystoisospora suis and a reverse vaccinology approach to identify vaccine candidates.</title>
        <authorList>
            <person name="Palmieri N."/>
            <person name="Shrestha A."/>
            <person name="Ruttkowski B."/>
            <person name="Beck T."/>
            <person name="Vogl C."/>
            <person name="Tomley F."/>
            <person name="Blake D.P."/>
            <person name="Joachim A."/>
        </authorList>
    </citation>
    <scope>NUCLEOTIDE SEQUENCE [LARGE SCALE GENOMIC DNA]</scope>
    <source>
        <strain evidence="10 11">Wien I</strain>
    </source>
</reference>
<evidence type="ECO:0000256" key="2">
    <source>
        <dbReference type="ARBA" id="ARBA00008676"/>
    </source>
</evidence>
<evidence type="ECO:0000313" key="10">
    <source>
        <dbReference type="EMBL" id="PHJ16548.1"/>
    </source>
</evidence>
<dbReference type="Gene3D" id="1.10.1040.10">
    <property type="entry name" value="N-(1-d-carboxylethyl)-l-norvaline Dehydrogenase, domain 2"/>
    <property type="match status" value="1"/>
</dbReference>
<gene>
    <name evidence="10" type="ORF">CSUI_009636</name>
</gene>
<comment type="function">
    <text evidence="6">Catalyzes the reversible reaction in which hydroxymethyl group from 5,10-methylenetetrahydrofolate is transferred onto alpha-ketoisovalerate to form ketopantoate.</text>
</comment>
<comment type="catalytic activity">
    <reaction evidence="5 6">
        <text>(6R)-5,10-methylene-5,6,7,8-tetrahydrofolate + 3-methyl-2-oxobutanoate + H2O = 2-dehydropantoate + (6S)-5,6,7,8-tetrahydrofolate</text>
        <dbReference type="Rhea" id="RHEA:11824"/>
        <dbReference type="ChEBI" id="CHEBI:11561"/>
        <dbReference type="ChEBI" id="CHEBI:11851"/>
        <dbReference type="ChEBI" id="CHEBI:15377"/>
        <dbReference type="ChEBI" id="CHEBI:15636"/>
        <dbReference type="ChEBI" id="CHEBI:57453"/>
        <dbReference type="EC" id="2.1.2.11"/>
    </reaction>
</comment>
<evidence type="ECO:0000256" key="6">
    <source>
        <dbReference type="RuleBase" id="RU362100"/>
    </source>
</evidence>
<dbReference type="Gene3D" id="3.40.50.720">
    <property type="entry name" value="NAD(P)-binding Rossmann-like Domain"/>
    <property type="match status" value="1"/>
</dbReference>
<dbReference type="Pfam" id="PF02558">
    <property type="entry name" value="ApbA"/>
    <property type="match status" value="1"/>
</dbReference>
<keyword evidence="4 6" id="KW-0808">Transferase</keyword>
<dbReference type="SUPFAM" id="SSF48179">
    <property type="entry name" value="6-phosphogluconate dehydrogenase C-terminal domain-like"/>
    <property type="match status" value="1"/>
</dbReference>
<dbReference type="PANTHER" id="PTHR20881:SF0">
    <property type="entry name" value="3-METHYL-2-OXOBUTANOATE HYDROXYMETHYLTRANSFERASE"/>
    <property type="match status" value="1"/>
</dbReference>
<dbReference type="OrthoDB" id="425211at2759"/>
<dbReference type="RefSeq" id="XP_067918275.1">
    <property type="nucleotide sequence ID" value="XM_068069749.1"/>
</dbReference>
<dbReference type="GeneID" id="94432960"/>
<evidence type="ECO:0000256" key="3">
    <source>
        <dbReference type="ARBA" id="ARBA00012618"/>
    </source>
</evidence>
<comment type="similarity">
    <text evidence="2 6">Belongs to the PanB family.</text>
</comment>
<dbReference type="InterPro" id="IPR008927">
    <property type="entry name" value="6-PGluconate_DH-like_C_sf"/>
</dbReference>
<dbReference type="InterPro" id="IPR013328">
    <property type="entry name" value="6PGD_dom2"/>
</dbReference>
<dbReference type="FunFam" id="1.10.1040.10:FF:000017">
    <property type="entry name" value="2-dehydropantoate 2-reductase"/>
    <property type="match status" value="1"/>
</dbReference>
<keyword evidence="11" id="KW-1185">Reference proteome</keyword>
<dbReference type="Pfam" id="PF08546">
    <property type="entry name" value="ApbA_C"/>
    <property type="match status" value="1"/>
</dbReference>
<evidence type="ECO:0000256" key="1">
    <source>
        <dbReference type="ARBA" id="ARBA00005033"/>
    </source>
</evidence>
<dbReference type="Pfam" id="PF02548">
    <property type="entry name" value="Pantoate_transf"/>
    <property type="match status" value="1"/>
</dbReference>
<dbReference type="GO" id="GO:0032259">
    <property type="term" value="P:methylation"/>
    <property type="evidence" value="ECO:0007669"/>
    <property type="project" value="UniProtKB-KW"/>
</dbReference>
<evidence type="ECO:0000256" key="4">
    <source>
        <dbReference type="ARBA" id="ARBA00022679"/>
    </source>
</evidence>
<dbReference type="GO" id="GO:0000287">
    <property type="term" value="F:magnesium ion binding"/>
    <property type="evidence" value="ECO:0007669"/>
    <property type="project" value="TreeGrafter"/>
</dbReference>
<proteinExistence type="inferred from homology"/>
<dbReference type="InterPro" id="IPR036291">
    <property type="entry name" value="NAD(P)-bd_dom_sf"/>
</dbReference>
<dbReference type="InterPro" id="IPR003700">
    <property type="entry name" value="Pantoate_hydroxy_MeTrfase"/>
</dbReference>
<feature type="region of interest" description="Disordered" evidence="7">
    <location>
        <begin position="391"/>
        <end position="414"/>
    </location>
</feature>
<dbReference type="CDD" id="cd06557">
    <property type="entry name" value="KPHMT-like"/>
    <property type="match status" value="1"/>
</dbReference>
<keyword evidence="10" id="KW-0489">Methyltransferase</keyword>
<dbReference type="GO" id="GO:0003864">
    <property type="term" value="F:3-methyl-2-oxobutanoate hydroxymethyltransferase activity"/>
    <property type="evidence" value="ECO:0007669"/>
    <property type="project" value="UniProtKB-EC"/>
</dbReference>
<dbReference type="NCBIfam" id="TIGR00222">
    <property type="entry name" value="panB"/>
    <property type="match status" value="1"/>
</dbReference>
<dbReference type="Gene3D" id="3.20.20.60">
    <property type="entry name" value="Phosphoenolpyruvate-binding domains"/>
    <property type="match status" value="1"/>
</dbReference>
<feature type="domain" description="Ketopantoate reductase N-terminal" evidence="8">
    <location>
        <begin position="461"/>
        <end position="618"/>
    </location>
</feature>
<evidence type="ECO:0000259" key="9">
    <source>
        <dbReference type="Pfam" id="PF08546"/>
    </source>
</evidence>
<evidence type="ECO:0000313" key="11">
    <source>
        <dbReference type="Proteomes" id="UP000221165"/>
    </source>
</evidence>
<dbReference type="GO" id="GO:0008168">
    <property type="term" value="F:methyltransferase activity"/>
    <property type="evidence" value="ECO:0007669"/>
    <property type="project" value="UniProtKB-KW"/>
</dbReference>
<dbReference type="GO" id="GO:0005739">
    <property type="term" value="C:mitochondrion"/>
    <property type="evidence" value="ECO:0007669"/>
    <property type="project" value="TreeGrafter"/>
</dbReference>
<dbReference type="InterPro" id="IPR015813">
    <property type="entry name" value="Pyrv/PenolPyrv_kinase-like_dom"/>
</dbReference>
<evidence type="ECO:0000256" key="5">
    <source>
        <dbReference type="ARBA" id="ARBA00049172"/>
    </source>
</evidence>
<protein>
    <recommendedName>
        <fullName evidence="3 6">3-methyl-2-oxobutanoate hydroxymethyltransferase</fullName>
        <ecNumber evidence="3 6">2.1.2.11</ecNumber>
    </recommendedName>
</protein>
<dbReference type="InterPro" id="IPR040442">
    <property type="entry name" value="Pyrv_kinase-like_dom_sf"/>
</dbReference>
<dbReference type="SUPFAM" id="SSF51621">
    <property type="entry name" value="Phosphoenolpyruvate/pyruvate domain"/>
    <property type="match status" value="1"/>
</dbReference>